<dbReference type="EMBL" id="JAUEDM010000004">
    <property type="protein sequence ID" value="KAK3318842.1"/>
    <property type="molecule type" value="Genomic_DNA"/>
</dbReference>
<accession>A0AAE0M4E6</accession>
<evidence type="ECO:0000313" key="4">
    <source>
        <dbReference type="Proteomes" id="UP001283341"/>
    </source>
</evidence>
<protein>
    <submittedName>
        <fullName evidence="3">Uncharacterized protein</fullName>
    </submittedName>
</protein>
<evidence type="ECO:0000256" key="2">
    <source>
        <dbReference type="SAM" id="MobiDB-lite"/>
    </source>
</evidence>
<comment type="caution">
    <text evidence="3">The sequence shown here is derived from an EMBL/GenBank/DDBJ whole genome shotgun (WGS) entry which is preliminary data.</text>
</comment>
<dbReference type="AlphaFoldDB" id="A0AAE0M4E6"/>
<sequence>MPILAMARLASRKRPGDREILVSPLMQTTRSWHPILGRGTCTNWSAPQSVYASGCAGEWREPLAGINSREALGVIIDSSFPQENATPPLFGVVCLPTWYEKITGKLSLVADLERSPLQEQEDLAKMIGVKMVPIWVVDILETRAKENTLVSAQRVIYKFNLPRKVVDGRKWKTRKEFSGEFKRDVLLAMLQTARLRRHLALSHNHDPAKADIVPEIDSDWPLSGVQTTIARIFDVEDARIWPNASGCRFETTLSYGSFASEALASGSAEQDHDIAWLTRTADVFELTSTCTTHHTFSSDWAFLEVQLSHETWTWSSSEEVRLYESEISQMIGHVDHSWVLARAANAMLLREEQEWKEASKQHGKHKEKETNWTVTVTAPAARMELEALNNRKMQKLLSLRSQERALRKKEAAELQAQLDDAKLQREKIDVKINGGVMTFASKAHWDERKPISVINQLIRGSGRRVVRAMSEVGVPVLKAIKNDHVTELEEKGKERKSGYSGVSPSGKQPVPVTDWTKPSLDNQTVARGLLERVSLAEGLSVFCWTLVNSQADYPTGLLWIIGGFSHVLSSSFSEESHRDGSFVWTGLDLKTEGQELGSSTAVPHGQLRHAGTVNYV</sequence>
<keyword evidence="1" id="KW-0175">Coiled coil</keyword>
<feature type="compositionally biased region" description="Basic and acidic residues" evidence="2">
    <location>
        <begin position="488"/>
        <end position="497"/>
    </location>
</feature>
<dbReference type="Proteomes" id="UP001283341">
    <property type="component" value="Unassembled WGS sequence"/>
</dbReference>
<keyword evidence="4" id="KW-1185">Reference proteome</keyword>
<name>A0AAE0M4E6_9PEZI</name>
<feature type="region of interest" description="Disordered" evidence="2">
    <location>
        <begin position="488"/>
        <end position="516"/>
    </location>
</feature>
<evidence type="ECO:0000256" key="1">
    <source>
        <dbReference type="SAM" id="Coils"/>
    </source>
</evidence>
<feature type="coiled-coil region" evidence="1">
    <location>
        <begin position="404"/>
        <end position="431"/>
    </location>
</feature>
<reference evidence="3" key="2">
    <citation type="submission" date="2023-06" db="EMBL/GenBank/DDBJ databases">
        <authorList>
            <consortium name="Lawrence Berkeley National Laboratory"/>
            <person name="Haridas S."/>
            <person name="Hensen N."/>
            <person name="Bonometti L."/>
            <person name="Westerberg I."/>
            <person name="Brannstrom I.O."/>
            <person name="Guillou S."/>
            <person name="Cros-Aarteil S."/>
            <person name="Calhoun S."/>
            <person name="Kuo A."/>
            <person name="Mondo S."/>
            <person name="Pangilinan J."/>
            <person name="Riley R."/>
            <person name="Labutti K."/>
            <person name="Andreopoulos B."/>
            <person name="Lipzen A."/>
            <person name="Chen C."/>
            <person name="Yanf M."/>
            <person name="Daum C."/>
            <person name="Ng V."/>
            <person name="Clum A."/>
            <person name="Steindorff A."/>
            <person name="Ohm R."/>
            <person name="Martin F."/>
            <person name="Silar P."/>
            <person name="Natvig D."/>
            <person name="Lalanne C."/>
            <person name="Gautier V."/>
            <person name="Ament-Velasquez S.L."/>
            <person name="Kruys A."/>
            <person name="Hutchinson M.I."/>
            <person name="Powell A.J."/>
            <person name="Barry K."/>
            <person name="Miller A.N."/>
            <person name="Grigoriev I.V."/>
            <person name="Debuchy R."/>
            <person name="Gladieux P."/>
            <person name="Thoren M.H."/>
            <person name="Johannesson H."/>
        </authorList>
    </citation>
    <scope>NUCLEOTIDE SEQUENCE</scope>
    <source>
        <strain evidence="3">CBS 118394</strain>
    </source>
</reference>
<reference evidence="3" key="1">
    <citation type="journal article" date="2023" name="Mol. Phylogenet. Evol.">
        <title>Genome-scale phylogeny and comparative genomics of the fungal order Sordariales.</title>
        <authorList>
            <person name="Hensen N."/>
            <person name="Bonometti L."/>
            <person name="Westerberg I."/>
            <person name="Brannstrom I.O."/>
            <person name="Guillou S."/>
            <person name="Cros-Aarteil S."/>
            <person name="Calhoun S."/>
            <person name="Haridas S."/>
            <person name="Kuo A."/>
            <person name="Mondo S."/>
            <person name="Pangilinan J."/>
            <person name="Riley R."/>
            <person name="LaButti K."/>
            <person name="Andreopoulos B."/>
            <person name="Lipzen A."/>
            <person name="Chen C."/>
            <person name="Yan M."/>
            <person name="Daum C."/>
            <person name="Ng V."/>
            <person name="Clum A."/>
            <person name="Steindorff A."/>
            <person name="Ohm R.A."/>
            <person name="Martin F."/>
            <person name="Silar P."/>
            <person name="Natvig D.O."/>
            <person name="Lalanne C."/>
            <person name="Gautier V."/>
            <person name="Ament-Velasquez S.L."/>
            <person name="Kruys A."/>
            <person name="Hutchinson M.I."/>
            <person name="Powell A.J."/>
            <person name="Barry K."/>
            <person name="Miller A.N."/>
            <person name="Grigoriev I.V."/>
            <person name="Debuchy R."/>
            <person name="Gladieux P."/>
            <person name="Hiltunen Thoren M."/>
            <person name="Johannesson H."/>
        </authorList>
    </citation>
    <scope>NUCLEOTIDE SEQUENCE</scope>
    <source>
        <strain evidence="3">CBS 118394</strain>
    </source>
</reference>
<evidence type="ECO:0000313" key="3">
    <source>
        <dbReference type="EMBL" id="KAK3318842.1"/>
    </source>
</evidence>
<gene>
    <name evidence="3" type="ORF">B0H66DRAFT_591498</name>
</gene>
<proteinExistence type="predicted"/>
<organism evidence="3 4">
    <name type="scientific">Apodospora peruviana</name>
    <dbReference type="NCBI Taxonomy" id="516989"/>
    <lineage>
        <taxon>Eukaryota</taxon>
        <taxon>Fungi</taxon>
        <taxon>Dikarya</taxon>
        <taxon>Ascomycota</taxon>
        <taxon>Pezizomycotina</taxon>
        <taxon>Sordariomycetes</taxon>
        <taxon>Sordariomycetidae</taxon>
        <taxon>Sordariales</taxon>
        <taxon>Lasiosphaeriaceae</taxon>
        <taxon>Apodospora</taxon>
    </lineage>
</organism>